<dbReference type="RefSeq" id="WP_084198598.1">
    <property type="nucleotide sequence ID" value="NZ_BMYL01000003.1"/>
</dbReference>
<comment type="caution">
    <text evidence="1">The sequence shown here is derived from an EMBL/GenBank/DDBJ whole genome shotgun (WGS) entry which is preliminary data.</text>
</comment>
<accession>A0AAP8SMV4</accession>
<organism evidence="1 2">
    <name type="scientific">Halioglobus japonicus</name>
    <dbReference type="NCBI Taxonomy" id="930805"/>
    <lineage>
        <taxon>Bacteria</taxon>
        <taxon>Pseudomonadati</taxon>
        <taxon>Pseudomonadota</taxon>
        <taxon>Gammaproteobacteria</taxon>
        <taxon>Cellvibrionales</taxon>
        <taxon>Halieaceae</taxon>
        <taxon>Halioglobus</taxon>
    </lineage>
</organism>
<dbReference type="KEGG" id="hja:BST95_06505"/>
<keyword evidence="2" id="KW-1185">Reference proteome</keyword>
<reference evidence="1 2" key="1">
    <citation type="submission" date="2018-01" db="EMBL/GenBank/DDBJ databases">
        <title>The draft genome sequence of Halioglobus japonicus S1-36.</title>
        <authorList>
            <person name="Du Z.-J."/>
            <person name="Shi M.-J."/>
        </authorList>
    </citation>
    <scope>NUCLEOTIDE SEQUENCE [LARGE SCALE GENOMIC DNA]</scope>
    <source>
        <strain evidence="1 2">S1-36</strain>
    </source>
</reference>
<dbReference type="AlphaFoldDB" id="A0AAP8SMV4"/>
<protein>
    <submittedName>
        <fullName evidence="1">Uncharacterized protein</fullName>
    </submittedName>
</protein>
<evidence type="ECO:0000313" key="1">
    <source>
        <dbReference type="EMBL" id="PLW85904.1"/>
    </source>
</evidence>
<name>A0AAP8SMV4_9GAMM</name>
<proteinExistence type="predicted"/>
<dbReference type="Proteomes" id="UP000235162">
    <property type="component" value="Unassembled WGS sequence"/>
</dbReference>
<gene>
    <name evidence="1" type="ORF">C0029_15060</name>
</gene>
<evidence type="ECO:0000313" key="2">
    <source>
        <dbReference type="Proteomes" id="UP000235162"/>
    </source>
</evidence>
<dbReference type="EMBL" id="PKUR01000003">
    <property type="protein sequence ID" value="PLW85904.1"/>
    <property type="molecule type" value="Genomic_DNA"/>
</dbReference>
<sequence length="126" mass="14271">MNGQDTLAGLGWQPCFQQQLSLDEWEDAVPARVVAFHRSEMQVATEDLQLTVPLHKDMPKMVVGDWVLLDAEQRFVRLLDRKTLFQRRAAGTEMRSQLIAANVDTALGKDYKRTQSEAGKLKGRDS</sequence>